<keyword evidence="3" id="KW-1185">Reference proteome</keyword>
<dbReference type="Gene3D" id="3.90.1570.10">
    <property type="entry name" value="tt1808, chain A"/>
    <property type="match status" value="1"/>
</dbReference>
<dbReference type="PANTHER" id="PTHR47152">
    <property type="entry name" value="SLR2084 PROTEIN-RELATED"/>
    <property type="match status" value="1"/>
</dbReference>
<reference evidence="2 3" key="1">
    <citation type="submission" date="2017-11" db="EMBL/GenBank/DDBJ databases">
        <title>Complete genome of a free-living desiccation-tolerant cyanobacterium and its photosynthetic adaptation to extreme terrestrial habitat.</title>
        <authorList>
            <person name="Shang J."/>
        </authorList>
    </citation>
    <scope>NUCLEOTIDE SEQUENCE [LARGE SCALE GENOMIC DNA]</scope>
    <source>
        <strain evidence="2 3">CCNUN1</strain>
    </source>
</reference>
<evidence type="ECO:0000313" key="2">
    <source>
        <dbReference type="EMBL" id="AUB42568.1"/>
    </source>
</evidence>
<evidence type="ECO:0000259" key="1">
    <source>
        <dbReference type="Pfam" id="PF05685"/>
    </source>
</evidence>
<dbReference type="KEGG" id="nfl:COO91_08710"/>
<dbReference type="Pfam" id="PF05685">
    <property type="entry name" value="Uma2"/>
    <property type="match status" value="1"/>
</dbReference>
<keyword evidence="2" id="KW-0540">Nuclease</keyword>
<feature type="domain" description="Putative restriction endonuclease" evidence="1">
    <location>
        <begin position="24"/>
        <end position="186"/>
    </location>
</feature>
<evidence type="ECO:0000313" key="3">
    <source>
        <dbReference type="Proteomes" id="UP000232003"/>
    </source>
</evidence>
<keyword evidence="2" id="KW-0255">Endonuclease</keyword>
<organism evidence="2 3">
    <name type="scientific">Nostoc flagelliforme CCNUN1</name>
    <dbReference type="NCBI Taxonomy" id="2038116"/>
    <lineage>
        <taxon>Bacteria</taxon>
        <taxon>Bacillati</taxon>
        <taxon>Cyanobacteriota</taxon>
        <taxon>Cyanophyceae</taxon>
        <taxon>Nostocales</taxon>
        <taxon>Nostocaceae</taxon>
        <taxon>Nostoc</taxon>
    </lineage>
</organism>
<dbReference type="Proteomes" id="UP000232003">
    <property type="component" value="Chromosome"/>
</dbReference>
<dbReference type="InterPro" id="IPR011335">
    <property type="entry name" value="Restrct_endonuc-II-like"/>
</dbReference>
<dbReference type="CDD" id="cd06260">
    <property type="entry name" value="DUF820-like"/>
    <property type="match status" value="1"/>
</dbReference>
<dbReference type="EMBL" id="CP024785">
    <property type="protein sequence ID" value="AUB42568.1"/>
    <property type="molecule type" value="Genomic_DNA"/>
</dbReference>
<dbReference type="RefSeq" id="WP_100902539.1">
    <property type="nucleotide sequence ID" value="NZ_CAWNNC010000001.1"/>
</dbReference>
<dbReference type="PANTHER" id="PTHR47152:SF1">
    <property type="entry name" value="SLL1186 PROTEIN"/>
    <property type="match status" value="1"/>
</dbReference>
<dbReference type="GO" id="GO:0004519">
    <property type="term" value="F:endonuclease activity"/>
    <property type="evidence" value="ECO:0007669"/>
    <property type="project" value="UniProtKB-KW"/>
</dbReference>
<keyword evidence="2" id="KW-0378">Hydrolase</keyword>
<accession>A0A2K8T4C0</accession>
<name>A0A2K8T4C0_9NOSO</name>
<proteinExistence type="predicted"/>
<dbReference type="InterPro" id="IPR012296">
    <property type="entry name" value="Nuclease_put_TT1808"/>
</dbReference>
<sequence length="212" mass="24318">MFAVVTPDTIHLPPGAVVRLPGSWQDYQALNEQLGDRSSPRIKYRDGEILLMAPLPEHGRKVSVIADVVKVLLDHLGREYEAFTPITMELPQESGIEPDYCFYIENWEAIAGKDRINWGVDPSPDLVVEIDITSYTDVNDYLPYRVPEVWLFRKNQLVIYRLQGDRYTVETSSRYFPNINVSEVVTESLKIAYERNTSAAIRELRQKLASEN</sequence>
<gene>
    <name evidence="2" type="ORF">COO91_08710</name>
</gene>
<dbReference type="AlphaFoldDB" id="A0A2K8T4C0"/>
<protein>
    <submittedName>
        <fullName evidence="2">Endonuclease, Uma2 family</fullName>
    </submittedName>
</protein>
<dbReference type="SUPFAM" id="SSF52980">
    <property type="entry name" value="Restriction endonuclease-like"/>
    <property type="match status" value="1"/>
</dbReference>
<dbReference type="OrthoDB" id="5768410at2"/>
<dbReference type="InterPro" id="IPR008538">
    <property type="entry name" value="Uma2"/>
</dbReference>